<feature type="domain" description="AMP-binding enzyme C-terminal" evidence="3">
    <location>
        <begin position="13"/>
        <end position="87"/>
    </location>
</feature>
<dbReference type="Gene3D" id="3.30.300.30">
    <property type="match status" value="1"/>
</dbReference>
<organism evidence="4 5">
    <name type="scientific">Rhodococcus triatomae</name>
    <dbReference type="NCBI Taxonomy" id="300028"/>
    <lineage>
        <taxon>Bacteria</taxon>
        <taxon>Bacillati</taxon>
        <taxon>Actinomycetota</taxon>
        <taxon>Actinomycetes</taxon>
        <taxon>Mycobacteriales</taxon>
        <taxon>Nocardiaceae</taxon>
        <taxon>Rhodococcus</taxon>
    </lineage>
</organism>
<name>A0A1G8GEK1_9NOCA</name>
<accession>A0A1G8GEK1</accession>
<gene>
    <name evidence="4" type="ORF">SAMN05444695_10472</name>
</gene>
<dbReference type="RefSeq" id="WP_072737190.1">
    <property type="nucleotide sequence ID" value="NZ_CP048813.1"/>
</dbReference>
<dbReference type="SUPFAM" id="SSF56801">
    <property type="entry name" value="Acetyl-CoA synthetase-like"/>
    <property type="match status" value="1"/>
</dbReference>
<keyword evidence="2" id="KW-0436">Ligase</keyword>
<reference evidence="4 5" key="1">
    <citation type="submission" date="2016-10" db="EMBL/GenBank/DDBJ databases">
        <authorList>
            <person name="de Groot N.N."/>
        </authorList>
    </citation>
    <scope>NUCLEOTIDE SEQUENCE [LARGE SCALE GENOMIC DNA]</scope>
    <source>
        <strain evidence="4 5">DSM 44892</strain>
    </source>
</reference>
<evidence type="ECO:0000256" key="1">
    <source>
        <dbReference type="ARBA" id="ARBA00006432"/>
    </source>
</evidence>
<dbReference type="GO" id="GO:0016405">
    <property type="term" value="F:CoA-ligase activity"/>
    <property type="evidence" value="ECO:0007669"/>
    <property type="project" value="TreeGrafter"/>
</dbReference>
<dbReference type="Pfam" id="PF13193">
    <property type="entry name" value="AMP-binding_C"/>
    <property type="match status" value="1"/>
</dbReference>
<sequence>MLFYKGYRVDPGELEELVSRFRGVRAAVVVGRPDPSVGELPVALVVPHSPGAVDIDGLLARVAGAVPRYKRIHDVVFVDELPATPEGRARAARRTQGR</sequence>
<dbReference type="PANTHER" id="PTHR24096">
    <property type="entry name" value="LONG-CHAIN-FATTY-ACID--COA LIGASE"/>
    <property type="match status" value="1"/>
</dbReference>
<protein>
    <submittedName>
        <fullName evidence="4">Long-chain acyl-CoA synthetase</fullName>
    </submittedName>
</protein>
<evidence type="ECO:0000313" key="5">
    <source>
        <dbReference type="Proteomes" id="UP000183263"/>
    </source>
</evidence>
<comment type="similarity">
    <text evidence="1">Belongs to the ATP-dependent AMP-binding enzyme family.</text>
</comment>
<dbReference type="EMBL" id="FNDN01000004">
    <property type="protein sequence ID" value="SDH92809.1"/>
    <property type="molecule type" value="Genomic_DNA"/>
</dbReference>
<dbReference type="OrthoDB" id="4465398at2"/>
<dbReference type="Proteomes" id="UP000183263">
    <property type="component" value="Unassembled WGS sequence"/>
</dbReference>
<dbReference type="InterPro" id="IPR045851">
    <property type="entry name" value="AMP-bd_C_sf"/>
</dbReference>
<evidence type="ECO:0000259" key="3">
    <source>
        <dbReference type="Pfam" id="PF13193"/>
    </source>
</evidence>
<dbReference type="InterPro" id="IPR025110">
    <property type="entry name" value="AMP-bd_C"/>
</dbReference>
<evidence type="ECO:0000313" key="4">
    <source>
        <dbReference type="EMBL" id="SDH92809.1"/>
    </source>
</evidence>
<dbReference type="AlphaFoldDB" id="A0A1G8GEK1"/>
<keyword evidence="5" id="KW-1185">Reference proteome</keyword>
<evidence type="ECO:0000256" key="2">
    <source>
        <dbReference type="ARBA" id="ARBA00022598"/>
    </source>
</evidence>
<proteinExistence type="inferred from homology"/>
<dbReference type="PANTHER" id="PTHR24096:SF149">
    <property type="entry name" value="AMP-BINDING DOMAIN-CONTAINING PROTEIN-RELATED"/>
    <property type="match status" value="1"/>
</dbReference>